<evidence type="ECO:0000313" key="3">
    <source>
        <dbReference type="Proteomes" id="UP001234581"/>
    </source>
</evidence>
<gene>
    <name evidence="2" type="ORF">O0I10_005014</name>
</gene>
<proteinExistence type="predicted"/>
<protein>
    <submittedName>
        <fullName evidence="2">Uncharacterized protein</fullName>
    </submittedName>
</protein>
<organism evidence="2 3">
    <name type="scientific">Lichtheimia ornata</name>
    <dbReference type="NCBI Taxonomy" id="688661"/>
    <lineage>
        <taxon>Eukaryota</taxon>
        <taxon>Fungi</taxon>
        <taxon>Fungi incertae sedis</taxon>
        <taxon>Mucoromycota</taxon>
        <taxon>Mucoromycotina</taxon>
        <taxon>Mucoromycetes</taxon>
        <taxon>Mucorales</taxon>
        <taxon>Lichtheimiaceae</taxon>
        <taxon>Lichtheimia</taxon>
    </lineage>
</organism>
<evidence type="ECO:0000313" key="2">
    <source>
        <dbReference type="EMBL" id="KAJ8659300.1"/>
    </source>
</evidence>
<reference evidence="2 3" key="1">
    <citation type="submission" date="2023-03" db="EMBL/GenBank/DDBJ databases">
        <title>Genome sequence of Lichtheimia ornata CBS 291.66.</title>
        <authorList>
            <person name="Mohabir J.T."/>
            <person name="Shea T.P."/>
            <person name="Kurbessoian T."/>
            <person name="Berby B."/>
            <person name="Fontaine J."/>
            <person name="Livny J."/>
            <person name="Gnirke A."/>
            <person name="Stajich J.E."/>
            <person name="Cuomo C.A."/>
        </authorList>
    </citation>
    <scope>NUCLEOTIDE SEQUENCE [LARGE SCALE GENOMIC DNA]</scope>
    <source>
        <strain evidence="2">CBS 291.66</strain>
    </source>
</reference>
<feature type="compositionally biased region" description="Polar residues" evidence="1">
    <location>
        <begin position="27"/>
        <end position="36"/>
    </location>
</feature>
<dbReference type="Proteomes" id="UP001234581">
    <property type="component" value="Unassembled WGS sequence"/>
</dbReference>
<comment type="caution">
    <text evidence="2">The sequence shown here is derived from an EMBL/GenBank/DDBJ whole genome shotgun (WGS) entry which is preliminary data.</text>
</comment>
<feature type="compositionally biased region" description="Polar residues" evidence="1">
    <location>
        <begin position="43"/>
        <end position="54"/>
    </location>
</feature>
<sequence>MARTAGCPTLHDDEEQHHHHHHIHQHPTPTTSTSSAEDVLYQPTPQIQVKPTSFNDDDQQHNDIPPSQYDVTKRRGSQSVPPPALKSSTSCLSPPSVPRRPHSVRFSPEPPEVFHYPAAPHEKTPKAKLFLPWEGDA</sequence>
<dbReference type="AlphaFoldDB" id="A0AAD7XYN9"/>
<dbReference type="EMBL" id="JARTCD010000019">
    <property type="protein sequence ID" value="KAJ8659300.1"/>
    <property type="molecule type" value="Genomic_DNA"/>
</dbReference>
<dbReference type="GeneID" id="83212427"/>
<dbReference type="RefSeq" id="XP_058344213.1">
    <property type="nucleotide sequence ID" value="XM_058485063.1"/>
</dbReference>
<feature type="region of interest" description="Disordered" evidence="1">
    <location>
        <begin position="1"/>
        <end position="109"/>
    </location>
</feature>
<accession>A0AAD7XYN9</accession>
<keyword evidence="3" id="KW-1185">Reference proteome</keyword>
<name>A0AAD7XYN9_9FUNG</name>
<evidence type="ECO:0000256" key="1">
    <source>
        <dbReference type="SAM" id="MobiDB-lite"/>
    </source>
</evidence>